<proteinExistence type="predicted"/>
<dbReference type="Proteomes" id="UP000683360">
    <property type="component" value="Unassembled WGS sequence"/>
</dbReference>
<feature type="coiled-coil region" evidence="1">
    <location>
        <begin position="86"/>
        <end position="157"/>
    </location>
</feature>
<evidence type="ECO:0000256" key="1">
    <source>
        <dbReference type="SAM" id="Coils"/>
    </source>
</evidence>
<gene>
    <name evidence="4" type="ORF">MEDL_11292</name>
</gene>
<feature type="region of interest" description="Disordered" evidence="2">
    <location>
        <begin position="39"/>
        <end position="58"/>
    </location>
</feature>
<dbReference type="InterPro" id="IPR001073">
    <property type="entry name" value="C1q_dom"/>
</dbReference>
<accession>A0A8S3QIB2</accession>
<dbReference type="EMBL" id="CAJPWZ010000558">
    <property type="protein sequence ID" value="CAG2196479.1"/>
    <property type="molecule type" value="Genomic_DNA"/>
</dbReference>
<dbReference type="Pfam" id="PF00386">
    <property type="entry name" value="C1q"/>
    <property type="match status" value="1"/>
</dbReference>
<dbReference type="PROSITE" id="PS50871">
    <property type="entry name" value="C1Q"/>
    <property type="match status" value="1"/>
</dbReference>
<comment type="caution">
    <text evidence="4">The sequence shown here is derived from an EMBL/GenBank/DDBJ whole genome shotgun (WGS) entry which is preliminary data.</text>
</comment>
<protein>
    <recommendedName>
        <fullName evidence="3">C1q domain-containing protein</fullName>
    </recommendedName>
</protein>
<dbReference type="AlphaFoldDB" id="A0A8S3QIB2"/>
<dbReference type="InterPro" id="IPR008983">
    <property type="entry name" value="Tumour_necrosis_fac-like_dom"/>
</dbReference>
<evidence type="ECO:0000313" key="4">
    <source>
        <dbReference type="EMBL" id="CAG2196479.1"/>
    </source>
</evidence>
<keyword evidence="5" id="KW-1185">Reference proteome</keyword>
<sequence>MTKIQTLKQQINKHKPDIQFIEHGLNILRKIIMKKQFGKSRSNENYPTNPEKVHGTDNGIDRRKVNAEEERFLKLEKKVDIQNSRLSDLESTIHEQDMSIKRLNERLKYMETKLRKNKLKCQNSDSWISKALGYNRRRAVQQNKASVKNENHRVEQTEPVIRNKNYVNTNSKEVVTRGLDKMVAFYAFQSRDVIKPGIHQILVFDVVKTNSENGYNRFSGMFTCSTSGLYVFTSSLAMDGFGAFASFEIVKNADVEGVFFVDAAGF</sequence>
<evidence type="ECO:0000256" key="2">
    <source>
        <dbReference type="SAM" id="MobiDB-lite"/>
    </source>
</evidence>
<reference evidence="4" key="1">
    <citation type="submission" date="2021-03" db="EMBL/GenBank/DDBJ databases">
        <authorList>
            <person name="Bekaert M."/>
        </authorList>
    </citation>
    <scope>NUCLEOTIDE SEQUENCE</scope>
</reference>
<dbReference type="SUPFAM" id="SSF49842">
    <property type="entry name" value="TNF-like"/>
    <property type="match status" value="1"/>
</dbReference>
<evidence type="ECO:0000259" key="3">
    <source>
        <dbReference type="PROSITE" id="PS50871"/>
    </source>
</evidence>
<organism evidence="4 5">
    <name type="scientific">Mytilus edulis</name>
    <name type="common">Blue mussel</name>
    <dbReference type="NCBI Taxonomy" id="6550"/>
    <lineage>
        <taxon>Eukaryota</taxon>
        <taxon>Metazoa</taxon>
        <taxon>Spiralia</taxon>
        <taxon>Lophotrochozoa</taxon>
        <taxon>Mollusca</taxon>
        <taxon>Bivalvia</taxon>
        <taxon>Autobranchia</taxon>
        <taxon>Pteriomorphia</taxon>
        <taxon>Mytilida</taxon>
        <taxon>Mytiloidea</taxon>
        <taxon>Mytilidae</taxon>
        <taxon>Mytilinae</taxon>
        <taxon>Mytilus</taxon>
    </lineage>
</organism>
<feature type="compositionally biased region" description="Polar residues" evidence="2">
    <location>
        <begin position="39"/>
        <end position="48"/>
    </location>
</feature>
<dbReference type="Gene3D" id="2.60.120.40">
    <property type="match status" value="1"/>
</dbReference>
<evidence type="ECO:0000313" key="5">
    <source>
        <dbReference type="Proteomes" id="UP000683360"/>
    </source>
</evidence>
<feature type="domain" description="C1q" evidence="3">
    <location>
        <begin position="178"/>
        <end position="266"/>
    </location>
</feature>
<name>A0A8S3QIB2_MYTED</name>
<keyword evidence="1" id="KW-0175">Coiled coil</keyword>